<keyword evidence="2" id="KW-0805">Transcription regulation</keyword>
<evidence type="ECO:0000256" key="5">
    <source>
        <dbReference type="ARBA" id="ARBA00023242"/>
    </source>
</evidence>
<dbReference type="CDD" id="cd10017">
    <property type="entry name" value="B3_DNA"/>
    <property type="match status" value="2"/>
</dbReference>
<evidence type="ECO:0000259" key="7">
    <source>
        <dbReference type="PROSITE" id="PS50863"/>
    </source>
</evidence>
<evidence type="ECO:0000256" key="6">
    <source>
        <dbReference type="SAM" id="MobiDB-lite"/>
    </source>
</evidence>
<feature type="region of interest" description="Disordered" evidence="6">
    <location>
        <begin position="126"/>
        <end position="175"/>
    </location>
</feature>
<evidence type="ECO:0000256" key="2">
    <source>
        <dbReference type="ARBA" id="ARBA00023015"/>
    </source>
</evidence>
<dbReference type="SMART" id="SM01019">
    <property type="entry name" value="B3"/>
    <property type="match status" value="2"/>
</dbReference>
<evidence type="ECO:0000313" key="8">
    <source>
        <dbReference type="EMBL" id="WVY94583.1"/>
    </source>
</evidence>
<dbReference type="PANTHER" id="PTHR31920:SF149">
    <property type="entry name" value="B3 DOMAIN-CONTAINING PROTEIN OS01G0723500-LIKE ISOFORM X1"/>
    <property type="match status" value="1"/>
</dbReference>
<feature type="domain" description="TF-B3" evidence="7">
    <location>
        <begin position="11"/>
        <end position="104"/>
    </location>
</feature>
<reference evidence="8 9" key="1">
    <citation type="journal article" date="2023" name="Life. Sci Alliance">
        <title>Evolutionary insights into 3D genome organization and epigenetic landscape of Vigna mungo.</title>
        <authorList>
            <person name="Junaid A."/>
            <person name="Singh B."/>
            <person name="Bhatia S."/>
        </authorList>
    </citation>
    <scope>NUCLEOTIDE SEQUENCE [LARGE SCALE GENOMIC DNA]</scope>
    <source>
        <strain evidence="8">Urdbean</strain>
    </source>
</reference>
<keyword evidence="4" id="KW-0804">Transcription</keyword>
<dbReference type="AlphaFoldDB" id="A0AAQ3MPH1"/>
<evidence type="ECO:0000256" key="4">
    <source>
        <dbReference type="ARBA" id="ARBA00023163"/>
    </source>
</evidence>
<dbReference type="SUPFAM" id="SSF101936">
    <property type="entry name" value="DNA-binding pseudobarrel domain"/>
    <property type="match status" value="2"/>
</dbReference>
<dbReference type="GO" id="GO:0003677">
    <property type="term" value="F:DNA binding"/>
    <property type="evidence" value="ECO:0007669"/>
    <property type="project" value="UniProtKB-KW"/>
</dbReference>
<dbReference type="InterPro" id="IPR015300">
    <property type="entry name" value="DNA-bd_pseudobarrel_sf"/>
</dbReference>
<organism evidence="8 9">
    <name type="scientific">Vigna mungo</name>
    <name type="common">Black gram</name>
    <name type="synonym">Phaseolus mungo</name>
    <dbReference type="NCBI Taxonomy" id="3915"/>
    <lineage>
        <taxon>Eukaryota</taxon>
        <taxon>Viridiplantae</taxon>
        <taxon>Streptophyta</taxon>
        <taxon>Embryophyta</taxon>
        <taxon>Tracheophyta</taxon>
        <taxon>Spermatophyta</taxon>
        <taxon>Magnoliopsida</taxon>
        <taxon>eudicotyledons</taxon>
        <taxon>Gunneridae</taxon>
        <taxon>Pentapetalae</taxon>
        <taxon>rosids</taxon>
        <taxon>fabids</taxon>
        <taxon>Fabales</taxon>
        <taxon>Fabaceae</taxon>
        <taxon>Papilionoideae</taxon>
        <taxon>50 kb inversion clade</taxon>
        <taxon>NPAAA clade</taxon>
        <taxon>indigoferoid/millettioid clade</taxon>
        <taxon>Phaseoleae</taxon>
        <taxon>Vigna</taxon>
    </lineage>
</organism>
<proteinExistence type="predicted"/>
<feature type="domain" description="TF-B3" evidence="7">
    <location>
        <begin position="218"/>
        <end position="287"/>
    </location>
</feature>
<feature type="compositionally biased region" description="Basic and acidic residues" evidence="6">
    <location>
        <begin position="166"/>
        <end position="175"/>
    </location>
</feature>
<name>A0AAQ3MPH1_VIGMU</name>
<dbReference type="Gene3D" id="2.40.330.10">
    <property type="entry name" value="DNA-binding pseudobarrel domain"/>
    <property type="match status" value="2"/>
</dbReference>
<evidence type="ECO:0000256" key="1">
    <source>
        <dbReference type="ARBA" id="ARBA00004123"/>
    </source>
</evidence>
<protein>
    <recommendedName>
        <fullName evidence="7">TF-B3 domain-containing protein</fullName>
    </recommendedName>
</protein>
<evidence type="ECO:0000256" key="3">
    <source>
        <dbReference type="ARBA" id="ARBA00023125"/>
    </source>
</evidence>
<evidence type="ECO:0000313" key="9">
    <source>
        <dbReference type="Proteomes" id="UP001374535"/>
    </source>
</evidence>
<dbReference type="PANTHER" id="PTHR31920">
    <property type="entry name" value="B3 DOMAIN-CONTAINING"/>
    <property type="match status" value="1"/>
</dbReference>
<dbReference type="EMBL" id="CP144691">
    <property type="protein sequence ID" value="WVY94583.1"/>
    <property type="molecule type" value="Genomic_DNA"/>
</dbReference>
<dbReference type="InterPro" id="IPR050655">
    <property type="entry name" value="Plant_B3_domain"/>
</dbReference>
<dbReference type="PROSITE" id="PS50863">
    <property type="entry name" value="B3"/>
    <property type="match status" value="2"/>
</dbReference>
<sequence>MENAGGDKIACEFFKVFLRNRGSTQLQIPRSFTKFFTGITPCKVVLVEQDGKHWDVKVEKIEGGLVFKSGWQEFAKEKNLEDCDFLVFEYDGKTSFNVKIFGKTGCRKVAAPPKVVPIVNLEEDSDEHSHEIQSNGVRKRPLPSPKTNVKSGACPFKGAPHKSKRMKEGKDKMNDEKPALTNVPLENGHFQICFDSEYKLKRVEFPRKMLKMKIKLLRSITLRDENGKSWLVSINSSLDHDRKYLGNGWTAFKESKNIQLGSRFDFQFVVDKANVARELLVRVLSKAKNK</sequence>
<gene>
    <name evidence="8" type="ORF">V8G54_033671</name>
</gene>
<dbReference type="Proteomes" id="UP001374535">
    <property type="component" value="Chromosome 10"/>
</dbReference>
<comment type="subcellular location">
    <subcellularLocation>
        <location evidence="1">Nucleus</location>
    </subcellularLocation>
</comment>
<accession>A0AAQ3MPH1</accession>
<keyword evidence="9" id="KW-1185">Reference proteome</keyword>
<keyword evidence="5" id="KW-0539">Nucleus</keyword>
<keyword evidence="3" id="KW-0238">DNA-binding</keyword>
<dbReference type="Pfam" id="PF02362">
    <property type="entry name" value="B3"/>
    <property type="match status" value="2"/>
</dbReference>
<dbReference type="GO" id="GO:0005634">
    <property type="term" value="C:nucleus"/>
    <property type="evidence" value="ECO:0007669"/>
    <property type="project" value="UniProtKB-SubCell"/>
</dbReference>
<dbReference type="InterPro" id="IPR003340">
    <property type="entry name" value="B3_DNA-bd"/>
</dbReference>